<comment type="subcellular location">
    <subcellularLocation>
        <location evidence="3">Cytoplasm</location>
    </subcellularLocation>
</comment>
<gene>
    <name evidence="3" type="primary">hpf</name>
    <name evidence="6" type="ORF">BAA01_14250</name>
</gene>
<dbReference type="Pfam" id="PF16321">
    <property type="entry name" value="Ribosom_S30AE_C"/>
    <property type="match status" value="1"/>
</dbReference>
<dbReference type="EMBL" id="LZRT01000056">
    <property type="protein sequence ID" value="OUM88788.1"/>
    <property type="molecule type" value="Genomic_DNA"/>
</dbReference>
<reference evidence="7" key="1">
    <citation type="submission" date="2016-06" db="EMBL/GenBank/DDBJ databases">
        <authorList>
            <person name="Nascimento L."/>
            <person name="Pereira R.V."/>
            <person name="Martins L.F."/>
            <person name="Quaggio R.B."/>
            <person name="Silva A.M."/>
            <person name="Setubal J.C."/>
        </authorList>
    </citation>
    <scope>NUCLEOTIDE SEQUENCE [LARGE SCALE GENOMIC DNA]</scope>
</reference>
<dbReference type="Pfam" id="PF02482">
    <property type="entry name" value="Ribosomal_S30AE"/>
    <property type="match status" value="1"/>
</dbReference>
<dbReference type="FunFam" id="3.30.505.50:FF:000001">
    <property type="entry name" value="Ribosome hibernation promoting factor"/>
    <property type="match status" value="1"/>
</dbReference>
<sequence length="181" mass="20977">MRYIVRGDNVEVTPALQEYAEKKLSRLEKYFDDIPDDQMAQVTMRIVRNQHVVEVTVPVPNLLLRAEVRHQDMYAAIDLAADKLERQVRKYKTRVNRKARQVAAVPSTALFSRGEEEQESQPYEIVRTKRFNLKPMDVEEAILQMDLLGHDFFVFSNAETGQVSVVYKRDDGKYGLIETEA</sequence>
<dbReference type="InterPro" id="IPR034694">
    <property type="entry name" value="HPF_long/plastid"/>
</dbReference>
<dbReference type="InterPro" id="IPR003489">
    <property type="entry name" value="RHF/RaiA"/>
</dbReference>
<evidence type="ECO:0000259" key="5">
    <source>
        <dbReference type="Pfam" id="PF16321"/>
    </source>
</evidence>
<organism evidence="6 7">
    <name type="scientific">Bacillus thermozeamaize</name>
    <dbReference type="NCBI Taxonomy" id="230954"/>
    <lineage>
        <taxon>Bacteria</taxon>
        <taxon>Bacillati</taxon>
        <taxon>Bacillota</taxon>
        <taxon>Bacilli</taxon>
        <taxon>Bacillales</taxon>
        <taxon>Bacillaceae</taxon>
        <taxon>Bacillus</taxon>
    </lineage>
</organism>
<evidence type="ECO:0000256" key="4">
    <source>
        <dbReference type="SAM" id="Coils"/>
    </source>
</evidence>
<dbReference type="InterPro" id="IPR036567">
    <property type="entry name" value="RHF-like"/>
</dbReference>
<comment type="subunit">
    <text evidence="3">Interacts with 100S ribosomes.</text>
</comment>
<dbReference type="PANTHER" id="PTHR33231:SF1">
    <property type="entry name" value="30S RIBOSOMAL PROTEIN"/>
    <property type="match status" value="1"/>
</dbReference>
<dbReference type="Proteomes" id="UP000196475">
    <property type="component" value="Unassembled WGS sequence"/>
</dbReference>
<dbReference type="NCBIfam" id="TIGR00741">
    <property type="entry name" value="yfiA"/>
    <property type="match status" value="1"/>
</dbReference>
<proteinExistence type="inferred from homology"/>
<protein>
    <recommendedName>
        <fullName evidence="3">Ribosome hibernation promoting factor</fullName>
        <shortName evidence="3">HPF</shortName>
    </recommendedName>
</protein>
<dbReference type="Gene3D" id="3.30.505.50">
    <property type="entry name" value="Sigma 54 modulation/S30EA ribosomal protein, C-terminal domain"/>
    <property type="match status" value="1"/>
</dbReference>
<dbReference type="InterPro" id="IPR050574">
    <property type="entry name" value="HPF/YfiA_ribosome-assoc"/>
</dbReference>
<comment type="caution">
    <text evidence="6">The sequence shown here is derived from an EMBL/GenBank/DDBJ whole genome shotgun (WGS) entry which is preliminary data.</text>
</comment>
<evidence type="ECO:0000256" key="1">
    <source>
        <dbReference type="ARBA" id="ARBA00022490"/>
    </source>
</evidence>
<evidence type="ECO:0000313" key="7">
    <source>
        <dbReference type="Proteomes" id="UP000196475"/>
    </source>
</evidence>
<evidence type="ECO:0000313" key="6">
    <source>
        <dbReference type="EMBL" id="OUM88788.1"/>
    </source>
</evidence>
<keyword evidence="1 3" id="KW-0963">Cytoplasm</keyword>
<accession>A0A1Y3PUF1</accession>
<dbReference type="AlphaFoldDB" id="A0A1Y3PUF1"/>
<name>A0A1Y3PUF1_9BACI</name>
<dbReference type="Gene3D" id="3.30.160.100">
    <property type="entry name" value="Ribosome hibernation promotion factor-like"/>
    <property type="match status" value="1"/>
</dbReference>
<comment type="similarity">
    <text evidence="3">Belongs to the HPF/YfiA ribosome-associated protein family. Long HPF subfamily.</text>
</comment>
<dbReference type="HAMAP" id="MF_00839">
    <property type="entry name" value="HPF"/>
    <property type="match status" value="1"/>
</dbReference>
<dbReference type="GO" id="GO:0043024">
    <property type="term" value="F:ribosomal small subunit binding"/>
    <property type="evidence" value="ECO:0007669"/>
    <property type="project" value="TreeGrafter"/>
</dbReference>
<dbReference type="CDD" id="cd00552">
    <property type="entry name" value="RaiA"/>
    <property type="match status" value="1"/>
</dbReference>
<evidence type="ECO:0000256" key="2">
    <source>
        <dbReference type="ARBA" id="ARBA00022845"/>
    </source>
</evidence>
<dbReference type="InterPro" id="IPR032528">
    <property type="entry name" value="Ribosom_S30AE_C"/>
</dbReference>
<dbReference type="InterPro" id="IPR038416">
    <property type="entry name" value="Ribosom_S30AE_C_sf"/>
</dbReference>
<keyword evidence="2 3" id="KW-0810">Translation regulation</keyword>
<keyword evidence="4" id="KW-0175">Coiled coil</keyword>
<feature type="coiled-coil region" evidence="4">
    <location>
        <begin position="74"/>
        <end position="101"/>
    </location>
</feature>
<feature type="domain" description="Sigma 54 modulation/S30EA ribosomal protein C-terminal" evidence="5">
    <location>
        <begin position="122"/>
        <end position="176"/>
    </location>
</feature>
<dbReference type="PANTHER" id="PTHR33231">
    <property type="entry name" value="30S RIBOSOMAL PROTEIN"/>
    <property type="match status" value="1"/>
</dbReference>
<comment type="function">
    <text evidence="3">Required for dimerization of active 70S ribosomes into 100S ribosomes in stationary phase; 100S ribosomes are translationally inactive and sometimes present during exponential growth.</text>
</comment>
<dbReference type="GO" id="GO:0045900">
    <property type="term" value="P:negative regulation of translational elongation"/>
    <property type="evidence" value="ECO:0007669"/>
    <property type="project" value="TreeGrafter"/>
</dbReference>
<evidence type="ECO:0000256" key="3">
    <source>
        <dbReference type="HAMAP-Rule" id="MF_00839"/>
    </source>
</evidence>
<dbReference type="GO" id="GO:0022627">
    <property type="term" value="C:cytosolic small ribosomal subunit"/>
    <property type="evidence" value="ECO:0007669"/>
    <property type="project" value="TreeGrafter"/>
</dbReference>
<dbReference type="SUPFAM" id="SSF69754">
    <property type="entry name" value="Ribosome binding protein Y (YfiA homologue)"/>
    <property type="match status" value="1"/>
</dbReference>